<evidence type="ECO:0000256" key="12">
    <source>
        <dbReference type="SAM" id="MobiDB-lite"/>
    </source>
</evidence>
<comment type="pathway">
    <text evidence="2">Capsule biogenesis; capsule polysaccharide biosynthesis.</text>
</comment>
<keyword evidence="8 13" id="KW-1133">Transmembrane helix</keyword>
<evidence type="ECO:0000256" key="3">
    <source>
        <dbReference type="ARBA" id="ARBA00006683"/>
    </source>
</evidence>
<gene>
    <name evidence="16" type="primary">epsB_1</name>
    <name evidence="16" type="ORF">JCM31185_10530</name>
</gene>
<comment type="function">
    <text evidence="11">Required for CpsD phosphorylation. Involved in the regulation of capsular polysaccharide biosynthesis. May be part of a complex that directs the coordinated polymerization and export to the cell surface of the capsular polysaccharide.</text>
</comment>
<accession>A0ABQ5JNA1</accession>
<keyword evidence="10" id="KW-0270">Exopolysaccharide synthesis</keyword>
<dbReference type="Pfam" id="PF13807">
    <property type="entry name" value="GNVR"/>
    <property type="match status" value="1"/>
</dbReference>
<name>A0ABQ5JNA1_9LACO</name>
<feature type="domain" description="Tyrosine-protein kinase G-rich" evidence="15">
    <location>
        <begin position="186"/>
        <end position="237"/>
    </location>
</feature>
<keyword evidence="5" id="KW-1003">Cell membrane</keyword>
<evidence type="ECO:0000256" key="11">
    <source>
        <dbReference type="ARBA" id="ARBA00045736"/>
    </source>
</evidence>
<reference evidence="16 17" key="1">
    <citation type="submission" date="2022-03" db="EMBL/GenBank/DDBJ databases">
        <title>Draft genome sequence of Furfurilactobacillus curtus JCM 31185.</title>
        <authorList>
            <person name="Suzuki S."/>
            <person name="Endo A."/>
            <person name="Kajikawa A."/>
        </authorList>
    </citation>
    <scope>NUCLEOTIDE SEQUENCE [LARGE SCALE GENOMIC DNA]</scope>
    <source>
        <strain evidence="16 17">JCM 31185</strain>
    </source>
</reference>
<evidence type="ECO:0000256" key="6">
    <source>
        <dbReference type="ARBA" id="ARBA00022692"/>
    </source>
</evidence>
<evidence type="ECO:0000256" key="9">
    <source>
        <dbReference type="ARBA" id="ARBA00023136"/>
    </source>
</evidence>
<evidence type="ECO:0000259" key="14">
    <source>
        <dbReference type="Pfam" id="PF02706"/>
    </source>
</evidence>
<evidence type="ECO:0000256" key="2">
    <source>
        <dbReference type="ARBA" id="ARBA00005132"/>
    </source>
</evidence>
<evidence type="ECO:0000256" key="1">
    <source>
        <dbReference type="ARBA" id="ARBA00004651"/>
    </source>
</evidence>
<keyword evidence="17" id="KW-1185">Reference proteome</keyword>
<dbReference type="Pfam" id="PF02706">
    <property type="entry name" value="Wzz"/>
    <property type="match status" value="1"/>
</dbReference>
<dbReference type="Proteomes" id="UP001628078">
    <property type="component" value="Unassembled WGS sequence"/>
</dbReference>
<evidence type="ECO:0000313" key="17">
    <source>
        <dbReference type="Proteomes" id="UP001628078"/>
    </source>
</evidence>
<evidence type="ECO:0000256" key="8">
    <source>
        <dbReference type="ARBA" id="ARBA00022989"/>
    </source>
</evidence>
<dbReference type="InterPro" id="IPR032807">
    <property type="entry name" value="GNVR"/>
</dbReference>
<keyword evidence="6 13" id="KW-0812">Transmembrane</keyword>
<evidence type="ECO:0000259" key="15">
    <source>
        <dbReference type="Pfam" id="PF13807"/>
    </source>
</evidence>
<dbReference type="InterPro" id="IPR003856">
    <property type="entry name" value="LPS_length_determ_N"/>
</dbReference>
<organism evidence="16 17">
    <name type="scientific">Furfurilactobacillus curtus</name>
    <dbReference type="NCBI Taxonomy" id="1746200"/>
    <lineage>
        <taxon>Bacteria</taxon>
        <taxon>Bacillati</taxon>
        <taxon>Bacillota</taxon>
        <taxon>Bacilli</taxon>
        <taxon>Lactobacillales</taxon>
        <taxon>Lactobacillaceae</taxon>
        <taxon>Furfurilactobacillus</taxon>
    </lineage>
</organism>
<dbReference type="InterPro" id="IPR050445">
    <property type="entry name" value="Bact_polysacc_biosynth/exp"/>
</dbReference>
<protein>
    <recommendedName>
        <fullName evidence="4">Capsular polysaccharide biosynthesis protein CpsC</fullName>
    </recommendedName>
</protein>
<evidence type="ECO:0000256" key="5">
    <source>
        <dbReference type="ARBA" id="ARBA00022475"/>
    </source>
</evidence>
<feature type="transmembrane region" description="Helical" evidence="13">
    <location>
        <begin position="216"/>
        <end position="235"/>
    </location>
</feature>
<keyword evidence="9 13" id="KW-0472">Membrane</keyword>
<feature type="region of interest" description="Disordered" evidence="12">
    <location>
        <begin position="280"/>
        <end position="299"/>
    </location>
</feature>
<comment type="similarity">
    <text evidence="3">Belongs to the CpsC/CapA family.</text>
</comment>
<evidence type="ECO:0000256" key="7">
    <source>
        <dbReference type="ARBA" id="ARBA00022903"/>
    </source>
</evidence>
<dbReference type="EMBL" id="BQXO01000002">
    <property type="protein sequence ID" value="GKT05765.1"/>
    <property type="molecule type" value="Genomic_DNA"/>
</dbReference>
<evidence type="ECO:0000256" key="10">
    <source>
        <dbReference type="ARBA" id="ARBA00023169"/>
    </source>
</evidence>
<keyword evidence="7" id="KW-0972">Capsule biogenesis/degradation</keyword>
<evidence type="ECO:0000256" key="13">
    <source>
        <dbReference type="SAM" id="Phobius"/>
    </source>
</evidence>
<comment type="subcellular location">
    <subcellularLocation>
        <location evidence="1">Cell membrane</location>
        <topology evidence="1">Multi-pass membrane protein</topology>
    </subcellularLocation>
</comment>
<evidence type="ECO:0000313" key="16">
    <source>
        <dbReference type="EMBL" id="GKT05765.1"/>
    </source>
</evidence>
<feature type="domain" description="Polysaccharide chain length determinant N-terminal" evidence="14">
    <location>
        <begin position="5"/>
        <end position="96"/>
    </location>
</feature>
<feature type="compositionally biased region" description="Basic and acidic residues" evidence="12">
    <location>
        <begin position="290"/>
        <end position="299"/>
    </location>
</feature>
<evidence type="ECO:0000256" key="4">
    <source>
        <dbReference type="ARBA" id="ARBA00020739"/>
    </source>
</evidence>
<comment type="caution">
    <text evidence="16">The sequence shown here is derived from an EMBL/GenBank/DDBJ whole genome shotgun (WGS) entry which is preliminary data.</text>
</comment>
<proteinExistence type="inferred from homology"/>
<dbReference type="PANTHER" id="PTHR32309">
    <property type="entry name" value="TYROSINE-PROTEIN KINASE"/>
    <property type="match status" value="1"/>
</dbReference>
<dbReference type="RefSeq" id="WP_407883279.1">
    <property type="nucleotide sequence ID" value="NZ_BQXO01000002.1"/>
</dbReference>
<sequence length="299" mass="32284">MEQNMSLMQAWRVVQKHFLGIVLLGIIAGAAVWATATFVMTPKYSANTQILVSRKSDNSTNNGAQYSDQQADIQMITTYKDIITNPVILNGVSRELAHPAKIVEQPAVKAKYRTNADGTRILVQAAKPAVTRSSSAQTYNVSPTQLKKAISISNQQNSQVFAVTVKATDPAEAARIANVTAQVFKRQIKSILSVNNVTIVSKAVANPTKISPRTTLLTVAGIVLGLMLGLVIAFVRELTDRTVKDEAALNEMLGLTNLGHVTRISGQQKITKVIADVLQPRSDSNSGRSGEPKHLSSRV</sequence>
<dbReference type="PANTHER" id="PTHR32309:SF13">
    <property type="entry name" value="FERRIC ENTEROBACTIN TRANSPORT PROTEIN FEPE"/>
    <property type="match status" value="1"/>
</dbReference>